<dbReference type="InterPro" id="IPR022691">
    <property type="entry name" value="Tscrpt_elong_fac_GreA/B_N"/>
</dbReference>
<evidence type="ECO:0000256" key="5">
    <source>
        <dbReference type="ARBA" id="ARBA00023163"/>
    </source>
</evidence>
<name>A0A2M7XDV1_9BACT</name>
<evidence type="ECO:0000256" key="7">
    <source>
        <dbReference type="ARBA" id="ARBA00030776"/>
    </source>
</evidence>
<dbReference type="GO" id="GO:0032784">
    <property type="term" value="P:regulation of DNA-templated transcription elongation"/>
    <property type="evidence" value="ECO:0007669"/>
    <property type="project" value="UniProtKB-UniRule"/>
</dbReference>
<dbReference type="GO" id="GO:0006354">
    <property type="term" value="P:DNA-templated transcription elongation"/>
    <property type="evidence" value="ECO:0007669"/>
    <property type="project" value="TreeGrafter"/>
</dbReference>
<dbReference type="PIRSF" id="PIRSF006092">
    <property type="entry name" value="GreA_GreB"/>
    <property type="match status" value="1"/>
</dbReference>
<dbReference type="Gene3D" id="1.10.287.180">
    <property type="entry name" value="Transcription elongation factor, GreA/GreB, N-terminal domain"/>
    <property type="match status" value="1"/>
</dbReference>
<dbReference type="FunFam" id="1.10.287.180:FF:000001">
    <property type="entry name" value="Transcription elongation factor GreA"/>
    <property type="match status" value="1"/>
</dbReference>
<protein>
    <recommendedName>
        <fullName evidence="2 8">Transcription elongation factor GreA</fullName>
    </recommendedName>
    <alternativeName>
        <fullName evidence="7 8">Transcript cleavage factor GreA</fullName>
    </alternativeName>
</protein>
<evidence type="ECO:0000256" key="6">
    <source>
        <dbReference type="ARBA" id="ARBA00024916"/>
    </source>
</evidence>
<dbReference type="InterPro" id="IPR036953">
    <property type="entry name" value="GreA/GreB_C_sf"/>
</dbReference>
<dbReference type="EMBL" id="PFWU01000012">
    <property type="protein sequence ID" value="PJA46051.1"/>
    <property type="molecule type" value="Genomic_DNA"/>
</dbReference>
<accession>A0A2M7XDV1</accession>
<organism evidence="11 12">
    <name type="scientific">Candidatus Uhrbacteria bacterium CG_4_9_14_3_um_filter_50_9</name>
    <dbReference type="NCBI Taxonomy" id="1975035"/>
    <lineage>
        <taxon>Bacteria</taxon>
        <taxon>Candidatus Uhriibacteriota</taxon>
    </lineage>
</organism>
<comment type="function">
    <text evidence="6 8">Necessary for efficient RNA polymerase transcription elongation past template-encoded arresting sites. The arresting sites in DNA have the property of trapping a certain fraction of elongating RNA polymerases that pass through, resulting in locked ternary complexes. Cleavage of the nascent transcript by cleavage factors such as GreA or GreB allows the resumption of elongation from the new 3'terminus. GreA releases sequences of 2 to 3 nucleotides.</text>
</comment>
<evidence type="ECO:0000256" key="2">
    <source>
        <dbReference type="ARBA" id="ARBA00013729"/>
    </source>
</evidence>
<dbReference type="SUPFAM" id="SSF54534">
    <property type="entry name" value="FKBP-like"/>
    <property type="match status" value="1"/>
</dbReference>
<gene>
    <name evidence="8" type="primary">greA</name>
    <name evidence="11" type="ORF">CO174_01110</name>
</gene>
<keyword evidence="4 8" id="KW-0238">DNA-binding</keyword>
<evidence type="ECO:0000256" key="3">
    <source>
        <dbReference type="ARBA" id="ARBA00023015"/>
    </source>
</evidence>
<dbReference type="SUPFAM" id="SSF46557">
    <property type="entry name" value="GreA transcript cleavage protein, N-terminal domain"/>
    <property type="match status" value="1"/>
</dbReference>
<dbReference type="Proteomes" id="UP000229385">
    <property type="component" value="Unassembled WGS sequence"/>
</dbReference>
<dbReference type="InterPro" id="IPR036805">
    <property type="entry name" value="Tscrpt_elong_fac_GreA/B_N_sf"/>
</dbReference>
<dbReference type="PANTHER" id="PTHR30437:SF4">
    <property type="entry name" value="TRANSCRIPTION ELONGATION FACTOR GREA"/>
    <property type="match status" value="1"/>
</dbReference>
<evidence type="ECO:0000313" key="11">
    <source>
        <dbReference type="EMBL" id="PJA46051.1"/>
    </source>
</evidence>
<dbReference type="GO" id="GO:0070063">
    <property type="term" value="F:RNA polymerase binding"/>
    <property type="evidence" value="ECO:0007669"/>
    <property type="project" value="InterPro"/>
</dbReference>
<proteinExistence type="inferred from homology"/>
<feature type="domain" description="Transcription elongation factor GreA/GreB N-terminal" evidence="10">
    <location>
        <begin position="4"/>
        <end position="73"/>
    </location>
</feature>
<keyword evidence="11" id="KW-0648">Protein biosynthesis</keyword>
<evidence type="ECO:0000256" key="1">
    <source>
        <dbReference type="ARBA" id="ARBA00008213"/>
    </source>
</evidence>
<evidence type="ECO:0000313" key="12">
    <source>
        <dbReference type="Proteomes" id="UP000229385"/>
    </source>
</evidence>
<keyword evidence="11" id="KW-0251">Elongation factor</keyword>
<dbReference type="HAMAP" id="MF_00105">
    <property type="entry name" value="GreA_GreB"/>
    <property type="match status" value="1"/>
</dbReference>
<dbReference type="Gene3D" id="3.10.50.30">
    <property type="entry name" value="Transcription elongation factor, GreA/GreB, C-terminal domain"/>
    <property type="match status" value="1"/>
</dbReference>
<keyword evidence="3 8" id="KW-0805">Transcription regulation</keyword>
<dbReference type="InterPro" id="IPR023459">
    <property type="entry name" value="Tscrpt_elong_fac_GreA/B_fam"/>
</dbReference>
<comment type="similarity">
    <text evidence="1 8">Belongs to the GreA/GreB family.</text>
</comment>
<dbReference type="InterPro" id="IPR001437">
    <property type="entry name" value="Tscrpt_elong_fac_GreA/B_C"/>
</dbReference>
<evidence type="ECO:0000259" key="10">
    <source>
        <dbReference type="Pfam" id="PF03449"/>
    </source>
</evidence>
<dbReference type="Pfam" id="PF03449">
    <property type="entry name" value="GreA_GreB_N"/>
    <property type="match status" value="1"/>
</dbReference>
<dbReference type="InterPro" id="IPR028624">
    <property type="entry name" value="Tscrpt_elong_fac_GreA/B"/>
</dbReference>
<dbReference type="GO" id="GO:0003677">
    <property type="term" value="F:DNA binding"/>
    <property type="evidence" value="ECO:0007669"/>
    <property type="project" value="UniProtKB-UniRule"/>
</dbReference>
<comment type="caution">
    <text evidence="11">The sequence shown here is derived from an EMBL/GenBank/DDBJ whole genome shotgun (WGS) entry which is preliminary data.</text>
</comment>
<dbReference type="AlphaFoldDB" id="A0A2M7XDV1"/>
<dbReference type="Pfam" id="PF01272">
    <property type="entry name" value="GreA_GreB"/>
    <property type="match status" value="1"/>
</dbReference>
<evidence type="ECO:0000256" key="4">
    <source>
        <dbReference type="ARBA" id="ARBA00023125"/>
    </source>
</evidence>
<evidence type="ECO:0000256" key="8">
    <source>
        <dbReference type="HAMAP-Rule" id="MF_00105"/>
    </source>
</evidence>
<feature type="domain" description="Transcription elongation factor GreA/GreB C-terminal" evidence="9">
    <location>
        <begin position="82"/>
        <end position="150"/>
    </location>
</feature>
<sequence length="151" mass="16436">MPTYLSEEALSALKSELETRKKITRGEIAEDIGAAKELGDISENFEYQEAKERQSLNEARIFEIEAMIHDTVIVEESTGGSVITLGTTFIVTVDGEEKTFSLVGSTEADPMSGRISNESPLGAAFFGRKVGDSVEIDVLSGKIVYTIIKIQ</sequence>
<dbReference type="PANTHER" id="PTHR30437">
    <property type="entry name" value="TRANSCRIPTION ELONGATION FACTOR GREA"/>
    <property type="match status" value="1"/>
</dbReference>
<keyword evidence="5 8" id="KW-0804">Transcription</keyword>
<reference evidence="12" key="1">
    <citation type="submission" date="2017-09" db="EMBL/GenBank/DDBJ databases">
        <title>Depth-based differentiation of microbial function through sediment-hosted aquifers and enrichment of novel symbionts in the deep terrestrial subsurface.</title>
        <authorList>
            <person name="Probst A.J."/>
            <person name="Ladd B."/>
            <person name="Jarett J.K."/>
            <person name="Geller-Mcgrath D.E."/>
            <person name="Sieber C.M.K."/>
            <person name="Emerson J.B."/>
            <person name="Anantharaman K."/>
            <person name="Thomas B.C."/>
            <person name="Malmstrom R."/>
            <person name="Stieglmeier M."/>
            <person name="Klingl A."/>
            <person name="Woyke T."/>
            <person name="Ryan C.M."/>
            <person name="Banfield J.F."/>
        </authorList>
    </citation>
    <scope>NUCLEOTIDE SEQUENCE [LARGE SCALE GENOMIC DNA]</scope>
</reference>
<evidence type="ECO:0000259" key="9">
    <source>
        <dbReference type="Pfam" id="PF01272"/>
    </source>
</evidence>
<dbReference type="GO" id="GO:0003746">
    <property type="term" value="F:translation elongation factor activity"/>
    <property type="evidence" value="ECO:0007669"/>
    <property type="project" value="UniProtKB-KW"/>
</dbReference>